<dbReference type="InterPro" id="IPR016039">
    <property type="entry name" value="Thiolase-like"/>
</dbReference>
<feature type="domain" description="Hydroxymethylglutaryl-coenzyme A synthase N-terminal" evidence="3">
    <location>
        <begin position="65"/>
        <end position="171"/>
    </location>
</feature>
<dbReference type="InterPro" id="IPR013746">
    <property type="entry name" value="HMG_CoA_synt_C_dom"/>
</dbReference>
<dbReference type="RefSeq" id="WP_254663740.1">
    <property type="nucleotide sequence ID" value="NZ_FMCQ01000002.1"/>
</dbReference>
<evidence type="ECO:0000313" key="6">
    <source>
        <dbReference type="Proteomes" id="UP000199405"/>
    </source>
</evidence>
<dbReference type="SUPFAM" id="SSF53901">
    <property type="entry name" value="Thiolase-like"/>
    <property type="match status" value="2"/>
</dbReference>
<feature type="domain" description="Hydroxymethylglutaryl-coenzyme A synthase C-terminal" evidence="4">
    <location>
        <begin position="273"/>
        <end position="371"/>
    </location>
</feature>
<protein>
    <submittedName>
        <fullName evidence="5">Hydroxymethylglutaryl-CoA synthase</fullName>
    </submittedName>
</protein>
<dbReference type="PANTHER" id="PTHR43323">
    <property type="entry name" value="3-HYDROXY-3-METHYLGLUTARYL COENZYME A SYNTHASE"/>
    <property type="match status" value="1"/>
</dbReference>
<organism evidence="5 6">
    <name type="scientific">Micromonospora tulbaghiae</name>
    <dbReference type="NCBI Taxonomy" id="479978"/>
    <lineage>
        <taxon>Bacteria</taxon>
        <taxon>Bacillati</taxon>
        <taxon>Actinomycetota</taxon>
        <taxon>Actinomycetes</taxon>
        <taxon>Micromonosporales</taxon>
        <taxon>Micromonosporaceae</taxon>
        <taxon>Micromonospora</taxon>
    </lineage>
</organism>
<dbReference type="EMBL" id="FMCQ01000002">
    <property type="protein sequence ID" value="SCE73423.1"/>
    <property type="molecule type" value="Genomic_DNA"/>
</dbReference>
<dbReference type="PANTHER" id="PTHR43323:SF2">
    <property type="entry name" value="HYDROXYMETHYLGLUTARYL-COA SYNTHASE"/>
    <property type="match status" value="1"/>
</dbReference>
<evidence type="ECO:0000256" key="1">
    <source>
        <dbReference type="ARBA" id="ARBA00007061"/>
    </source>
</evidence>
<dbReference type="InterPro" id="IPR013528">
    <property type="entry name" value="HMG_CoA_synth_N"/>
</dbReference>
<dbReference type="Pfam" id="PF01154">
    <property type="entry name" value="HMG_CoA_synt_N"/>
    <property type="match status" value="1"/>
</dbReference>
<keyword evidence="2" id="KW-0808">Transferase</keyword>
<sequence length="413" mass="45019">MTAQRIGIEALNVYCGLAYLPVPALFEGRGLDPARMSNLMMDRRSIGLPFEDPVTNAVNAALPLVERLTDDERNRIELVVTSSESGIDYSKSITSYVHQHLGLSRDCRILEVKQACYAATAAAQLAVGYLASGLSPGAKALVIATDVALVDARAEYAEPATGHGAAAVLLSDDPRVLTIDVGAFGNHSYETMDTARPFPGFDIADVDRSLFAYLDCLTNSFARYAAKVDGADFATTFDYLVMHTPFAGLVRAAHRKMMREFAPAAPVSVDADFAQRLVPSLVYPRIVGNLCSGSVYLGLCSLIDNAGYTDGARVGLYAYGSGCSAEFYSGVIGPQSRTELARMGIAERLAARQELTFADYVQLIKENQDKLTPEENRDVDVSRYADLIGRVPGRPRMLAWTGIRNYHRRYEWV</sequence>
<name>A0ABY0KHF1_9ACTN</name>
<evidence type="ECO:0000256" key="2">
    <source>
        <dbReference type="ARBA" id="ARBA00022679"/>
    </source>
</evidence>
<gene>
    <name evidence="5" type="ORF">GA0070562_2111</name>
</gene>
<comment type="similarity">
    <text evidence="1">Belongs to the thiolase-like superfamily. HMG-CoA synthase family.</text>
</comment>
<evidence type="ECO:0000313" key="5">
    <source>
        <dbReference type="EMBL" id="SCE73423.1"/>
    </source>
</evidence>
<dbReference type="Pfam" id="PF08540">
    <property type="entry name" value="HMG_CoA_synt_C"/>
    <property type="match status" value="1"/>
</dbReference>
<dbReference type="CDD" id="cd00827">
    <property type="entry name" value="init_cond_enzymes"/>
    <property type="match status" value="1"/>
</dbReference>
<accession>A0ABY0KHF1</accession>
<evidence type="ECO:0000259" key="3">
    <source>
        <dbReference type="Pfam" id="PF01154"/>
    </source>
</evidence>
<dbReference type="Gene3D" id="3.40.47.10">
    <property type="match status" value="2"/>
</dbReference>
<comment type="caution">
    <text evidence="5">The sequence shown here is derived from an EMBL/GenBank/DDBJ whole genome shotgun (WGS) entry which is preliminary data.</text>
</comment>
<evidence type="ECO:0000259" key="4">
    <source>
        <dbReference type="Pfam" id="PF08540"/>
    </source>
</evidence>
<dbReference type="GeneID" id="93468900"/>
<proteinExistence type="inferred from homology"/>
<keyword evidence="6" id="KW-1185">Reference proteome</keyword>
<dbReference type="Proteomes" id="UP000199405">
    <property type="component" value="Unassembled WGS sequence"/>
</dbReference>
<reference evidence="5 6" key="1">
    <citation type="submission" date="2016-06" db="EMBL/GenBank/DDBJ databases">
        <authorList>
            <person name="Varghese N."/>
            <person name="Submissions Spin"/>
        </authorList>
    </citation>
    <scope>NUCLEOTIDE SEQUENCE [LARGE SCALE GENOMIC DNA]</scope>
    <source>
        <strain evidence="5 6">DSM 45142</strain>
    </source>
</reference>